<dbReference type="InterPro" id="IPR015943">
    <property type="entry name" value="WD40/YVTN_repeat-like_dom_sf"/>
</dbReference>
<accession>A0A9P6FZI1</accession>
<dbReference type="AlphaFoldDB" id="A0A9P6FZI1"/>
<dbReference type="SUPFAM" id="SSF63829">
    <property type="entry name" value="Calcium-dependent phosphotriesterase"/>
    <property type="match status" value="1"/>
</dbReference>
<feature type="signal peptide" evidence="1">
    <location>
        <begin position="1"/>
        <end position="20"/>
    </location>
</feature>
<dbReference type="OrthoDB" id="5588185at2759"/>
<keyword evidence="1" id="KW-0732">Signal</keyword>
<reference evidence="2" key="1">
    <citation type="journal article" date="2020" name="Fungal Divers.">
        <title>Resolving the Mortierellaceae phylogeny through synthesis of multi-gene phylogenetics and phylogenomics.</title>
        <authorList>
            <person name="Vandepol N."/>
            <person name="Liber J."/>
            <person name="Desiro A."/>
            <person name="Na H."/>
            <person name="Kennedy M."/>
            <person name="Barry K."/>
            <person name="Grigoriev I.V."/>
            <person name="Miller A.N."/>
            <person name="O'Donnell K."/>
            <person name="Stajich J.E."/>
            <person name="Bonito G."/>
        </authorList>
    </citation>
    <scope>NUCLEOTIDE SEQUENCE</scope>
    <source>
        <strain evidence="2">KOD1015</strain>
    </source>
</reference>
<proteinExistence type="predicted"/>
<dbReference type="EMBL" id="JAABOA010000449">
    <property type="protein sequence ID" value="KAF9584299.1"/>
    <property type="molecule type" value="Genomic_DNA"/>
</dbReference>
<gene>
    <name evidence="2" type="ORF">BGW38_006929</name>
</gene>
<dbReference type="Gene3D" id="2.130.10.10">
    <property type="entry name" value="YVTN repeat-like/Quinoprotein amine dehydrogenase"/>
    <property type="match status" value="1"/>
</dbReference>
<protein>
    <submittedName>
        <fullName evidence="2">Uncharacterized protein</fullName>
    </submittedName>
</protein>
<feature type="chain" id="PRO_5040352236" evidence="1">
    <location>
        <begin position="21"/>
        <end position="336"/>
    </location>
</feature>
<evidence type="ECO:0000256" key="1">
    <source>
        <dbReference type="SAM" id="SignalP"/>
    </source>
</evidence>
<organism evidence="2 3">
    <name type="scientific">Lunasporangiospora selenospora</name>
    <dbReference type="NCBI Taxonomy" id="979761"/>
    <lineage>
        <taxon>Eukaryota</taxon>
        <taxon>Fungi</taxon>
        <taxon>Fungi incertae sedis</taxon>
        <taxon>Mucoromycota</taxon>
        <taxon>Mortierellomycotina</taxon>
        <taxon>Mortierellomycetes</taxon>
        <taxon>Mortierellales</taxon>
        <taxon>Mortierellaceae</taxon>
        <taxon>Lunasporangiospora</taxon>
    </lineage>
</organism>
<dbReference type="Proteomes" id="UP000780801">
    <property type="component" value="Unassembled WGS sequence"/>
</dbReference>
<evidence type="ECO:0000313" key="3">
    <source>
        <dbReference type="Proteomes" id="UP000780801"/>
    </source>
</evidence>
<keyword evidence="3" id="KW-1185">Reference proteome</keyword>
<comment type="caution">
    <text evidence="2">The sequence shown here is derived from an EMBL/GenBank/DDBJ whole genome shotgun (WGS) entry which is preliminary data.</text>
</comment>
<evidence type="ECO:0000313" key="2">
    <source>
        <dbReference type="EMBL" id="KAF9584299.1"/>
    </source>
</evidence>
<name>A0A9P6FZI1_9FUNG</name>
<sequence length="336" mass="36792">MFKGVRYLSLLPLLLQVALAAVSITPAPNALSGPNRHLVENELPQAQETHEVAVLPDTNIMCISQMKNSVLLKAQFDINGTVQHVSAFQIGQPSSALHGVTNSKLYPGKLWVTLQQDNKLLLLDPVASSLESAPVIVKELDIPSAGQPDVPQGPHYISEYDGNLWVAIQDSAHVYRVNPEDPANDWALFKVNPRPVFVAQNPANSNFYSGLDNDNSVTHGTGTVGFISGSDEFTYHRLQNPVGSSASLLHLAFDTDYETNHVLWLLSSSIIKSDALDMLIKVTFNAEWSAIVSEEYVTLPTQISKAHRVFVTPEIVFVTELASSRVVGYLKPEVEL</sequence>